<evidence type="ECO:0000313" key="2">
    <source>
        <dbReference type="EMBL" id="CAJ1065022.1"/>
    </source>
</evidence>
<feature type="compositionally biased region" description="Acidic residues" evidence="1">
    <location>
        <begin position="47"/>
        <end position="59"/>
    </location>
</feature>
<protein>
    <submittedName>
        <fullName evidence="2">Uncharacterized protein</fullName>
    </submittedName>
</protein>
<accession>A0AAV1FUY5</accession>
<evidence type="ECO:0000313" key="3">
    <source>
        <dbReference type="Proteomes" id="UP001178508"/>
    </source>
</evidence>
<name>A0AAV1FUY5_XYRNO</name>
<proteinExistence type="predicted"/>
<feature type="compositionally biased region" description="Low complexity" evidence="1">
    <location>
        <begin position="35"/>
        <end position="46"/>
    </location>
</feature>
<sequence>MFFILVLIVKQYMYEIPRCVHADGHLLIHVRLRESAGSSSSSSTLEEQQEEEEEEEEDFSAVPCRAQWKYTRLLGVLSKRKGGKKTETKYSIRAFWRLPDYIGELSSGRACYSGCVFRMKHPN</sequence>
<dbReference type="Proteomes" id="UP001178508">
    <property type="component" value="Chromosome 10"/>
</dbReference>
<dbReference type="EMBL" id="OY660873">
    <property type="protein sequence ID" value="CAJ1065022.1"/>
    <property type="molecule type" value="Genomic_DNA"/>
</dbReference>
<reference evidence="2" key="1">
    <citation type="submission" date="2023-08" db="EMBL/GenBank/DDBJ databases">
        <authorList>
            <person name="Alioto T."/>
            <person name="Alioto T."/>
            <person name="Gomez Garrido J."/>
        </authorList>
    </citation>
    <scope>NUCLEOTIDE SEQUENCE</scope>
</reference>
<feature type="region of interest" description="Disordered" evidence="1">
    <location>
        <begin position="34"/>
        <end position="61"/>
    </location>
</feature>
<gene>
    <name evidence="2" type="ORF">XNOV1_A036976</name>
</gene>
<keyword evidence="3" id="KW-1185">Reference proteome</keyword>
<evidence type="ECO:0000256" key="1">
    <source>
        <dbReference type="SAM" id="MobiDB-lite"/>
    </source>
</evidence>
<dbReference type="AlphaFoldDB" id="A0AAV1FUY5"/>
<organism evidence="2 3">
    <name type="scientific">Xyrichtys novacula</name>
    <name type="common">Pearly razorfish</name>
    <name type="synonym">Hemipteronotus novacula</name>
    <dbReference type="NCBI Taxonomy" id="13765"/>
    <lineage>
        <taxon>Eukaryota</taxon>
        <taxon>Metazoa</taxon>
        <taxon>Chordata</taxon>
        <taxon>Craniata</taxon>
        <taxon>Vertebrata</taxon>
        <taxon>Euteleostomi</taxon>
        <taxon>Actinopterygii</taxon>
        <taxon>Neopterygii</taxon>
        <taxon>Teleostei</taxon>
        <taxon>Neoteleostei</taxon>
        <taxon>Acanthomorphata</taxon>
        <taxon>Eupercaria</taxon>
        <taxon>Labriformes</taxon>
        <taxon>Labridae</taxon>
        <taxon>Xyrichtys</taxon>
    </lineage>
</organism>